<sequence>MALMLESREETSYRENSEKSRQLFSVLLEKSRRGEYDDGFLAVLVDYQALFPASENFDIFYARYALAHGNAAVALEAAQKAYAKKKYHYEVWKILIECYKRLGDMRNLLIIEGVASRVYRIPIDVPIERAKLKDSLDLLSLAMGTPMHAPYVIGRAHLGENGLEALPGAFVGEFLPSFAETCGDYRYWSGIFVDMSTLDAKASLFERLRNEPALVASAEELIFDVMKSKQVEAQTVVDVPGAGDSKAAGRQDIIVPLAGTETGQKIRFRNPSVDEISMRLGKWAYSFFRLGERTEIESAAPFIVGKPIRLGHSPRRRKLVLHLLVDALCWPAMKKYHFEQMPNLMRFFSKGVIFNNNFSVAEYTYPSLATIETGLYPHHSQMFNSTCMGELSPSFLTLSEQMERLGYYCVNVWGDSSGIYNGATRGYDRLLLNPGGTGLYAYRGVQYAIETMRAFAECDQFLFLHVQDAHPATSANWQMPLATQTLLPLLERLDKTPEDVPSVDRVRSPLYVDAILEGMWRVDRSLGELFSYIEENYEEDEYVVQVYSDHGGAVFNDTIDYISESLTGTVWMLRGAGVPQKGFVDEMTSILDIYPTAAHLAGFAPPDDLDGSLPQVFGGAGREHTVSYSLFPGKPYRMAVRTKTHEFRLESEEIVDEDGSVDLRRPRQQLFCRGEKRREIRDDALQQSFLALAREYTAAMDTRGEVWPEKRALRASWFGNEGTGGER</sequence>
<protein>
    <submittedName>
        <fullName evidence="4">Sulfatase-like hydrolase/transferase</fullName>
    </submittedName>
</protein>
<evidence type="ECO:0000256" key="1">
    <source>
        <dbReference type="ARBA" id="ARBA00008779"/>
    </source>
</evidence>
<dbReference type="Pfam" id="PF00884">
    <property type="entry name" value="Sulfatase"/>
    <property type="match status" value="1"/>
</dbReference>
<dbReference type="PANTHER" id="PTHR42693">
    <property type="entry name" value="ARYLSULFATASE FAMILY MEMBER"/>
    <property type="match status" value="1"/>
</dbReference>
<dbReference type="InterPro" id="IPR050738">
    <property type="entry name" value="Sulfatase"/>
</dbReference>
<evidence type="ECO:0000256" key="2">
    <source>
        <dbReference type="ARBA" id="ARBA00022801"/>
    </source>
</evidence>
<keyword evidence="2" id="KW-0378">Hydrolase</keyword>
<dbReference type="SUPFAM" id="SSF53649">
    <property type="entry name" value="Alkaline phosphatase-like"/>
    <property type="match status" value="1"/>
</dbReference>
<dbReference type="EMBL" id="JARVLH010000002">
    <property type="protein sequence ID" value="MEX5284804.1"/>
    <property type="molecule type" value="Genomic_DNA"/>
</dbReference>
<reference evidence="4 5" key="1">
    <citation type="submission" date="2023-04" db="EMBL/GenBank/DDBJ databases">
        <title>Genome Sequence of Selenomonas sputigena ATCC 33150.</title>
        <authorList>
            <person name="Miller D.P."/>
            <person name="Anvari S."/>
            <person name="Polson S.W."/>
            <person name="Macdonald M."/>
            <person name="Mcdowell J.V."/>
        </authorList>
    </citation>
    <scope>NUCLEOTIDE SEQUENCE [LARGE SCALE GENOMIC DNA]</scope>
    <source>
        <strain evidence="4 5">ATCC 33150</strain>
    </source>
</reference>
<organism evidence="4 5">
    <name type="scientific">Selenomonas sputigena</name>
    <dbReference type="NCBI Taxonomy" id="69823"/>
    <lineage>
        <taxon>Bacteria</taxon>
        <taxon>Bacillati</taxon>
        <taxon>Bacillota</taxon>
        <taxon>Negativicutes</taxon>
        <taxon>Selenomonadales</taxon>
        <taxon>Selenomonadaceae</taxon>
        <taxon>Selenomonas</taxon>
    </lineage>
</organism>
<comment type="similarity">
    <text evidence="1">Belongs to the sulfatase family.</text>
</comment>
<dbReference type="Proteomes" id="UP001559623">
    <property type="component" value="Unassembled WGS sequence"/>
</dbReference>
<proteinExistence type="inferred from homology"/>
<dbReference type="RefSeq" id="WP_368846525.1">
    <property type="nucleotide sequence ID" value="NZ_CP194411.1"/>
</dbReference>
<keyword evidence="5" id="KW-1185">Reference proteome</keyword>
<evidence type="ECO:0000313" key="4">
    <source>
        <dbReference type="EMBL" id="MEX5284804.1"/>
    </source>
</evidence>
<comment type="caution">
    <text evidence="4">The sequence shown here is derived from an EMBL/GenBank/DDBJ whole genome shotgun (WGS) entry which is preliminary data.</text>
</comment>
<feature type="domain" description="Sulfatase N-terminal" evidence="3">
    <location>
        <begin position="319"/>
        <end position="602"/>
    </location>
</feature>
<gene>
    <name evidence="4" type="ORF">QCO44_03985</name>
</gene>
<dbReference type="InterPro" id="IPR000917">
    <property type="entry name" value="Sulfatase_N"/>
</dbReference>
<dbReference type="PANTHER" id="PTHR42693:SF53">
    <property type="entry name" value="ENDO-4-O-SULFATASE"/>
    <property type="match status" value="1"/>
</dbReference>
<evidence type="ECO:0000313" key="5">
    <source>
        <dbReference type="Proteomes" id="UP001559623"/>
    </source>
</evidence>
<name>A0ABV3X3R5_9FIRM</name>
<evidence type="ECO:0000259" key="3">
    <source>
        <dbReference type="Pfam" id="PF00884"/>
    </source>
</evidence>
<accession>A0ABV3X3R5</accession>
<dbReference type="InterPro" id="IPR017850">
    <property type="entry name" value="Alkaline_phosphatase_core_sf"/>
</dbReference>
<dbReference type="Gene3D" id="3.40.720.10">
    <property type="entry name" value="Alkaline Phosphatase, subunit A"/>
    <property type="match status" value="1"/>
</dbReference>